<dbReference type="SUPFAM" id="SSF50729">
    <property type="entry name" value="PH domain-like"/>
    <property type="match status" value="1"/>
</dbReference>
<feature type="domain" description="PH" evidence="6">
    <location>
        <begin position="1"/>
        <end position="84"/>
    </location>
</feature>
<keyword evidence="3" id="KW-0445">Lipid transport</keyword>
<dbReference type="Gene3D" id="2.40.160.120">
    <property type="match status" value="1"/>
</dbReference>
<dbReference type="Gene3D" id="2.30.29.30">
    <property type="entry name" value="Pleckstrin-homology domain (PH domain)/Phosphotyrosine-binding domain (PTB)"/>
    <property type="match status" value="1"/>
</dbReference>
<evidence type="ECO:0000313" key="7">
    <source>
        <dbReference type="EMBL" id="ORE09062.1"/>
    </source>
</evidence>
<dbReference type="GO" id="GO:0005829">
    <property type="term" value="C:cytosol"/>
    <property type="evidence" value="ECO:0007669"/>
    <property type="project" value="TreeGrafter"/>
</dbReference>
<dbReference type="InterPro" id="IPR000648">
    <property type="entry name" value="Oxysterol-bd"/>
</dbReference>
<dbReference type="Gene3D" id="3.30.70.3490">
    <property type="match status" value="1"/>
</dbReference>
<sequence>MSPLLLKKGWAKRWFSLSPTGVLSYSTSPSSVIRGSIQIMVSTISYNPKLRQIHIDSGTMIYHLKTLTQEDYDTWSTALRERNYIQEQQIDQEVPSTQSGLSLGNSKRISSRSLNMYNQSDKKLKAEIEQAAETASNCQQIITQLVQTLDQLQPYLQSIPAELAHSLKQQKLAAISSVQEQEIQWRNVQNCFFKNRRSGSVSPVVGSSTPQKSTILEHDEPSLHRCASVYSQISGYSEQFFDAEDIELSEDEDEFIVDHTSSIDDGASSEEETDSRGTGSTEFLDLQSVNNNIQRRTRLPCPAVADGGSALSVIRKNVGKDLSTIAMPISMNEPLNLLQKACEELEYCELLEKASTLTDSMERLMYITTFVISTYASSQYRTGRKPFNPMMAETYENIRPDKGFRFIAEKVSHNPLRIAAHAEAKGFRYWQSTEVKSKFWGKSMEFMTNGTFHVTLTGHNDHYTFFKPSSWMKNMIAGEKYLEHSGECKVTNQTTGEYAVIVFKEGSGGGLFGAPTKRNDVVATLYDTQGTKQRRIVGKWSESLAEEVGLDKSKLSVLWTARPPGVPDYNKYYGFTKFATELNEITEIEQGKLPITDTRLRPDQRLYEEGQVDKADQEKLRIEQQQREKRKELEAACIEWKPQWFTSEGDEWIYGGQYWHARETGQWPKDIFPLW</sequence>
<gene>
    <name evidence="7" type="ORF">BCV72DRAFT_202396</name>
</gene>
<dbReference type="GO" id="GO:0034727">
    <property type="term" value="P:piecemeal microautophagy of the nucleus"/>
    <property type="evidence" value="ECO:0007669"/>
    <property type="project" value="TreeGrafter"/>
</dbReference>
<dbReference type="InterPro" id="IPR011993">
    <property type="entry name" value="PH-like_dom_sf"/>
</dbReference>
<evidence type="ECO:0000256" key="4">
    <source>
        <dbReference type="ARBA" id="ARBA00023121"/>
    </source>
</evidence>
<dbReference type="Pfam" id="PF15409">
    <property type="entry name" value="PH_8"/>
    <property type="match status" value="1"/>
</dbReference>
<dbReference type="GO" id="GO:0035621">
    <property type="term" value="P:ER to Golgi ceramide transport"/>
    <property type="evidence" value="ECO:0007669"/>
    <property type="project" value="TreeGrafter"/>
</dbReference>
<accession>A0A1X0RAP3</accession>
<reference evidence="7" key="1">
    <citation type="journal article" date="2016" name="Proc. Natl. Acad. Sci. U.S.A.">
        <title>Lipid metabolic changes in an early divergent fungus govern the establishment of a mutualistic symbiosis with endobacteria.</title>
        <authorList>
            <person name="Lastovetsky O.A."/>
            <person name="Gaspar M.L."/>
            <person name="Mondo S.J."/>
            <person name="LaButti K.M."/>
            <person name="Sandor L."/>
            <person name="Grigoriev I.V."/>
            <person name="Henry S.A."/>
            <person name="Pawlowska T.E."/>
        </authorList>
    </citation>
    <scope>NUCLEOTIDE SEQUENCE [LARGE SCALE GENOMIC DNA]</scope>
    <source>
        <strain evidence="7">ATCC 52814</strain>
    </source>
</reference>
<dbReference type="PANTHER" id="PTHR10972">
    <property type="entry name" value="OXYSTEROL-BINDING PROTEIN-RELATED"/>
    <property type="match status" value="1"/>
</dbReference>
<comment type="similarity">
    <text evidence="1">Belongs to the OSBP family.</text>
</comment>
<dbReference type="Proteomes" id="UP000242414">
    <property type="component" value="Unassembled WGS sequence"/>
</dbReference>
<evidence type="ECO:0000259" key="6">
    <source>
        <dbReference type="PROSITE" id="PS50003"/>
    </source>
</evidence>
<dbReference type="InterPro" id="IPR041680">
    <property type="entry name" value="PH_8"/>
</dbReference>
<feature type="region of interest" description="Disordered" evidence="5">
    <location>
        <begin position="260"/>
        <end position="287"/>
    </location>
</feature>
<dbReference type="GO" id="GO:0006887">
    <property type="term" value="P:exocytosis"/>
    <property type="evidence" value="ECO:0007669"/>
    <property type="project" value="TreeGrafter"/>
</dbReference>
<dbReference type="SUPFAM" id="SSF144000">
    <property type="entry name" value="Oxysterol-binding protein-like"/>
    <property type="match status" value="1"/>
</dbReference>
<keyword evidence="4" id="KW-0446">Lipid-binding</keyword>
<dbReference type="GO" id="GO:0032541">
    <property type="term" value="C:cortical endoplasmic reticulum"/>
    <property type="evidence" value="ECO:0007669"/>
    <property type="project" value="TreeGrafter"/>
</dbReference>
<dbReference type="Pfam" id="PF01237">
    <property type="entry name" value="Oxysterol_BP"/>
    <property type="match status" value="1"/>
</dbReference>
<dbReference type="FunFam" id="2.40.160.120:FF:000001">
    <property type="entry name" value="Oxysterol-binding protein"/>
    <property type="match status" value="1"/>
</dbReference>
<proteinExistence type="inferred from homology"/>
<evidence type="ECO:0000256" key="1">
    <source>
        <dbReference type="ARBA" id="ARBA00008842"/>
    </source>
</evidence>
<dbReference type="GO" id="GO:0032934">
    <property type="term" value="F:sterol binding"/>
    <property type="evidence" value="ECO:0007669"/>
    <property type="project" value="TreeGrafter"/>
</dbReference>
<dbReference type="EMBL" id="KV921880">
    <property type="protein sequence ID" value="ORE09062.1"/>
    <property type="molecule type" value="Genomic_DNA"/>
</dbReference>
<protein>
    <recommendedName>
        <fullName evidence="6">PH domain-containing protein</fullName>
    </recommendedName>
</protein>
<feature type="compositionally biased region" description="Polar residues" evidence="5">
    <location>
        <begin position="276"/>
        <end position="287"/>
    </location>
</feature>
<dbReference type="GO" id="GO:0030011">
    <property type="term" value="P:maintenance of cell polarity"/>
    <property type="evidence" value="ECO:0007669"/>
    <property type="project" value="TreeGrafter"/>
</dbReference>
<dbReference type="PANTHER" id="PTHR10972:SF203">
    <property type="entry name" value="OXYSTEROL-BINDING PROTEIN HOMOLOG 3"/>
    <property type="match status" value="1"/>
</dbReference>
<dbReference type="PROSITE" id="PS50003">
    <property type="entry name" value="PH_DOMAIN"/>
    <property type="match status" value="1"/>
</dbReference>
<dbReference type="AlphaFoldDB" id="A0A1X0RAP3"/>
<dbReference type="GO" id="GO:0006897">
    <property type="term" value="P:endocytosis"/>
    <property type="evidence" value="ECO:0007669"/>
    <property type="project" value="TreeGrafter"/>
</dbReference>
<dbReference type="GO" id="GO:0120009">
    <property type="term" value="P:intermembrane lipid transfer"/>
    <property type="evidence" value="ECO:0007669"/>
    <property type="project" value="UniProtKB-ARBA"/>
</dbReference>
<dbReference type="InterPro" id="IPR001849">
    <property type="entry name" value="PH_domain"/>
</dbReference>
<organism evidence="7">
    <name type="scientific">Rhizopus microsporus var. microsporus</name>
    <dbReference type="NCBI Taxonomy" id="86635"/>
    <lineage>
        <taxon>Eukaryota</taxon>
        <taxon>Fungi</taxon>
        <taxon>Fungi incertae sedis</taxon>
        <taxon>Mucoromycota</taxon>
        <taxon>Mucoromycotina</taxon>
        <taxon>Mucoromycetes</taxon>
        <taxon>Mucorales</taxon>
        <taxon>Mucorineae</taxon>
        <taxon>Rhizopodaceae</taxon>
        <taxon>Rhizopus</taxon>
    </lineage>
</organism>
<evidence type="ECO:0000256" key="3">
    <source>
        <dbReference type="ARBA" id="ARBA00023055"/>
    </source>
</evidence>
<dbReference type="InterPro" id="IPR037239">
    <property type="entry name" value="OSBP_sf"/>
</dbReference>
<evidence type="ECO:0000256" key="2">
    <source>
        <dbReference type="ARBA" id="ARBA00022448"/>
    </source>
</evidence>
<dbReference type="GO" id="GO:0097038">
    <property type="term" value="C:perinuclear endoplasmic reticulum"/>
    <property type="evidence" value="ECO:0007669"/>
    <property type="project" value="TreeGrafter"/>
</dbReference>
<dbReference type="GO" id="GO:0005886">
    <property type="term" value="C:plasma membrane"/>
    <property type="evidence" value="ECO:0007669"/>
    <property type="project" value="TreeGrafter"/>
</dbReference>
<dbReference type="VEuPathDB" id="FungiDB:BCV72DRAFT_202396"/>
<name>A0A1X0RAP3_RHIZD</name>
<keyword evidence="2" id="KW-0813">Transport</keyword>
<evidence type="ECO:0000256" key="5">
    <source>
        <dbReference type="SAM" id="MobiDB-lite"/>
    </source>
</evidence>
<dbReference type="OrthoDB" id="1854502at2759"/>